<evidence type="ECO:0000313" key="4">
    <source>
        <dbReference type="Proteomes" id="UP001196408"/>
    </source>
</evidence>
<comment type="caution">
    <text evidence="2">The sequence shown here is derived from an EMBL/GenBank/DDBJ whole genome shotgun (WGS) entry which is preliminary data.</text>
</comment>
<dbReference type="RefSeq" id="WP_217747749.1">
    <property type="nucleotide sequence ID" value="NZ_JAHOEB010000037.1"/>
</dbReference>
<sequence length="81" mass="9513">MLTFLMFAAVIGFALVMRERTKHKDDYRYVAAQYLIMGIIWGLIALSDYLDYGVRMPYFGLYIAIFVFSLFMCIRSILNHN</sequence>
<feature type="transmembrane region" description="Helical" evidence="1">
    <location>
        <begin position="58"/>
        <end position="78"/>
    </location>
</feature>
<reference evidence="2 5" key="1">
    <citation type="submission" date="2021-06" db="EMBL/GenBank/DDBJ databases">
        <title>Collection of gut derived symbiotic bacterial strains cultured from healthy donors.</title>
        <authorList>
            <person name="Lin H."/>
            <person name="Littmann E."/>
            <person name="Pamer E.G."/>
        </authorList>
    </citation>
    <scope>NUCLEOTIDE SEQUENCE</scope>
    <source>
        <strain evidence="3 5">MSK.21.70</strain>
        <strain evidence="2">MSK.21.82</strain>
    </source>
</reference>
<dbReference type="Proteomes" id="UP001197492">
    <property type="component" value="Unassembled WGS sequence"/>
</dbReference>
<proteinExistence type="predicted"/>
<protein>
    <submittedName>
        <fullName evidence="2">Uncharacterized protein</fullName>
    </submittedName>
</protein>
<evidence type="ECO:0000313" key="2">
    <source>
        <dbReference type="EMBL" id="MBV3382951.1"/>
    </source>
</evidence>
<name>A0AAW4MRN4_9FIRM</name>
<organism evidence="2 4">
    <name type="scientific">Catenibacterium mitsuokai</name>
    <dbReference type="NCBI Taxonomy" id="100886"/>
    <lineage>
        <taxon>Bacteria</taxon>
        <taxon>Bacillati</taxon>
        <taxon>Bacillota</taxon>
        <taxon>Erysipelotrichia</taxon>
        <taxon>Erysipelotrichales</taxon>
        <taxon>Coprobacillaceae</taxon>
        <taxon>Catenibacterium</taxon>
    </lineage>
</organism>
<dbReference type="Proteomes" id="UP001196408">
    <property type="component" value="Unassembled WGS sequence"/>
</dbReference>
<dbReference type="EMBL" id="JAHOEL010000060">
    <property type="protein sequence ID" value="MBV3393282.1"/>
    <property type="molecule type" value="Genomic_DNA"/>
</dbReference>
<keyword evidence="1" id="KW-0472">Membrane</keyword>
<keyword evidence="1" id="KW-1133">Transmembrane helix</keyword>
<evidence type="ECO:0000313" key="3">
    <source>
        <dbReference type="EMBL" id="MBV3393282.1"/>
    </source>
</evidence>
<dbReference type="EMBL" id="JAHOEF010000038">
    <property type="protein sequence ID" value="MBV3382951.1"/>
    <property type="molecule type" value="Genomic_DNA"/>
</dbReference>
<feature type="transmembrane region" description="Helical" evidence="1">
    <location>
        <begin position="28"/>
        <end position="46"/>
    </location>
</feature>
<dbReference type="GeneID" id="301324565"/>
<keyword evidence="5" id="KW-1185">Reference proteome</keyword>
<evidence type="ECO:0000256" key="1">
    <source>
        <dbReference type="SAM" id="Phobius"/>
    </source>
</evidence>
<accession>A0AAW4MRN4</accession>
<keyword evidence="1" id="KW-0812">Transmembrane</keyword>
<gene>
    <name evidence="2" type="ORF">KSV97_06915</name>
    <name evidence="3" type="ORF">KSW06_08455</name>
</gene>
<dbReference type="AlphaFoldDB" id="A0AAW4MRN4"/>
<evidence type="ECO:0000313" key="5">
    <source>
        <dbReference type="Proteomes" id="UP001197492"/>
    </source>
</evidence>